<dbReference type="Gene3D" id="3.30.450.40">
    <property type="match status" value="1"/>
</dbReference>
<gene>
    <name evidence="5" type="ORF">GCM10009559_03420</name>
</gene>
<sequence length="1616" mass="173463">MAEGAAPPEGDPRPSGIVHESERTRVTRLTRAGRTIIRKEPLGPDADRRLRHELAVLERLRGVPGVAQLVGTAPDRGAILLADAGTTNLADLPAPPRGTELVRLAARLARAVAGMHARGVMHRDINPANVVVAPDGAPCLVDFALATPVAELRPEFTHPTQIVGTLAYLAPEQTGRTGRVVDQRADLYALGATFYHLATGAPPFGSGDPLRLTHDHLARVPVPPTDVDPGVPAGLSEIILHLLEKEPDSRYQSAAGLLHDLERLRAGGGPARVGERHVPLRLPPPSRLVGRDDEAALLRAAFEDALAGRCRGVLVSGPPGVGKTALVDRLRPAVTGRDGWFVAGKFDQYRRGLEFNAAYQSFRALGRLLLAEPEDELVAVRQRLAEELGTNAGLITAVLPEFAALLGTPPDPGDPLSSQARSQRSALAVLRAVASRARPVVMFLDDLQWSERPALGFVDLVMSEQRIDGVLLICAYRDVDADASLPARWSRQPDVRSLRLTDLPGPGTVAMVAEMLHVDREEAGRLAELIAPHTRGNPYETVELLNALHRDGALTATPAGWRWDERAVRTHLDRVEADGLVTARARALPPSSREPAEALACLGGRAELGVLQAATAVPAAVVEERLGPALEEGVLVVEAGPREVVRFRHDRMREAVLAGLPPRRRRDLHLTMARRLAREPQPFGVAAELYLPVVDAVTDPAEQRDVVRLMRRAAEQAGLIGSYELVHQLLTAAVGLVDPGDPATLVALHTDRHSALFSMGRLEDADAAFHAIGELAATAPDRALATSVQVRSLTHRKRFAEATAMGLHALRELGVPVPPADRLPADLDHQFEHFYRWLATGTDDLSRPALADPALRAAARVLNALLPATYYNDHALFGWLSLEAVRLWQRHGPEPALVGPVSIAAFNAIALRGDTCGGHRAAQRVLALGDARGWEPGTSQARYVLASLSWWREPIENGVRAGRRAMEGLVAGGDTANAGYCLCVIVPNLLDCAPTLEEFTAQVEDGLALVQRTGSAETAQWLDGYARLAHVLRGDAVEPAPLDAFPDNPLAALLTHLTRAITAAVLGDAAELSRHAAAAVPLLPAALGLYPTAVAHLVRGLALAEQLRTAGPQEQDEVLRELDEVTNWLAARAEDAPDNFLHLQRLVEAERAWALGDFRAAAVAFDAARRECAGRSRAWHEALTVERAARFLLDNGLDHGGYELLAEARARYAAWGATAKVDRLDWAYPALQPPADLANRRAIVTSGTLDLLGVLSASQALSSETDVDRLQARVVEVLSAMTGATGVHLLLWSDERDDWVATEPGAALPRSVLRYARRLREPLVVADATRDERFARDPYFADQDRCSLLALPVLSRGALRAVLLLENRLIRGAFTGDRLDAVTLIAGQLAVSLDNAQLYAELSASRARIVAAADQERRRIERDLHDGAQQRLVSLALYLDAARAAVPPELADLDEQVGNAITEVNGAALELREIARGIHPAILVEGGLRPALATLARRSAIPVDLDVRVRDRLPEQVEISGYYVVAEALTNAAKHAGATAVTVTVELDDARSRLCVSVVDDGAGGADPAHGTGLVGLTDRVEALGGRLEVDSPPGRGTRLRAELPLSAAGRSVTSR</sequence>
<evidence type="ECO:0000256" key="1">
    <source>
        <dbReference type="ARBA" id="ARBA00022777"/>
    </source>
</evidence>
<protein>
    <submittedName>
        <fullName evidence="5">AAA family ATPase</fullName>
    </submittedName>
</protein>
<dbReference type="SUPFAM" id="SSF56112">
    <property type="entry name" value="Protein kinase-like (PK-like)"/>
    <property type="match status" value="1"/>
</dbReference>
<keyword evidence="1" id="KW-0808">Transferase</keyword>
<dbReference type="PANTHER" id="PTHR43642:SF1">
    <property type="entry name" value="HYBRID SIGNAL TRANSDUCTION HISTIDINE KINASE G"/>
    <property type="match status" value="1"/>
</dbReference>
<dbReference type="Pfam" id="PF01590">
    <property type="entry name" value="GAF"/>
    <property type="match status" value="1"/>
</dbReference>
<dbReference type="Pfam" id="PF02518">
    <property type="entry name" value="HATPase_c"/>
    <property type="match status" value="1"/>
</dbReference>
<dbReference type="Pfam" id="PF07730">
    <property type="entry name" value="HisKA_3"/>
    <property type="match status" value="1"/>
</dbReference>
<dbReference type="Gene3D" id="3.40.50.300">
    <property type="entry name" value="P-loop containing nucleotide triphosphate hydrolases"/>
    <property type="match status" value="1"/>
</dbReference>
<dbReference type="InterPro" id="IPR053159">
    <property type="entry name" value="Hybrid_Histidine_Kinase"/>
</dbReference>
<dbReference type="InterPro" id="IPR011712">
    <property type="entry name" value="Sig_transdc_His_kin_sub3_dim/P"/>
</dbReference>
<evidence type="ECO:0000313" key="6">
    <source>
        <dbReference type="Proteomes" id="UP001499967"/>
    </source>
</evidence>
<dbReference type="Gene3D" id="3.30.565.10">
    <property type="entry name" value="Histidine kinase-like ATPase, C-terminal domain"/>
    <property type="match status" value="1"/>
</dbReference>
<dbReference type="SUPFAM" id="SSF55781">
    <property type="entry name" value="GAF domain-like"/>
    <property type="match status" value="1"/>
</dbReference>
<dbReference type="InterPro" id="IPR027417">
    <property type="entry name" value="P-loop_NTPase"/>
</dbReference>
<keyword evidence="1" id="KW-0418">Kinase</keyword>
<dbReference type="InterPro" id="IPR005467">
    <property type="entry name" value="His_kinase_dom"/>
</dbReference>
<dbReference type="Gene3D" id="1.20.5.1930">
    <property type="match status" value="1"/>
</dbReference>
<dbReference type="PANTHER" id="PTHR43642">
    <property type="entry name" value="HYBRID SIGNAL TRANSDUCTION HISTIDINE KINASE G"/>
    <property type="match status" value="1"/>
</dbReference>
<dbReference type="SMART" id="SM00065">
    <property type="entry name" value="GAF"/>
    <property type="match status" value="1"/>
</dbReference>
<dbReference type="RefSeq" id="WP_343938091.1">
    <property type="nucleotide sequence ID" value="NZ_BAAAHP010000008.1"/>
</dbReference>
<feature type="domain" description="Histidine kinase" evidence="4">
    <location>
        <begin position="1524"/>
        <end position="1608"/>
    </location>
</feature>
<dbReference type="SUPFAM" id="SSF52540">
    <property type="entry name" value="P-loop containing nucleoside triphosphate hydrolases"/>
    <property type="match status" value="1"/>
</dbReference>
<dbReference type="InterPro" id="IPR000719">
    <property type="entry name" value="Prot_kinase_dom"/>
</dbReference>
<evidence type="ECO:0000259" key="3">
    <source>
        <dbReference type="PROSITE" id="PS50011"/>
    </source>
</evidence>
<evidence type="ECO:0000256" key="2">
    <source>
        <dbReference type="SAM" id="MobiDB-lite"/>
    </source>
</evidence>
<organism evidence="5 6">
    <name type="scientific">Pseudonocardia zijingensis</name>
    <dbReference type="NCBI Taxonomy" id="153376"/>
    <lineage>
        <taxon>Bacteria</taxon>
        <taxon>Bacillati</taxon>
        <taxon>Actinomycetota</taxon>
        <taxon>Actinomycetes</taxon>
        <taxon>Pseudonocardiales</taxon>
        <taxon>Pseudonocardiaceae</taxon>
        <taxon>Pseudonocardia</taxon>
    </lineage>
</organism>
<dbReference type="InterPro" id="IPR011009">
    <property type="entry name" value="Kinase-like_dom_sf"/>
</dbReference>
<feature type="region of interest" description="Disordered" evidence="2">
    <location>
        <begin position="1587"/>
        <end position="1616"/>
    </location>
</feature>
<dbReference type="SMART" id="SM00220">
    <property type="entry name" value="S_TKc"/>
    <property type="match status" value="1"/>
</dbReference>
<dbReference type="InterPro" id="IPR029016">
    <property type="entry name" value="GAF-like_dom_sf"/>
</dbReference>
<evidence type="ECO:0000259" key="4">
    <source>
        <dbReference type="PROSITE" id="PS50109"/>
    </source>
</evidence>
<dbReference type="InterPro" id="IPR003018">
    <property type="entry name" value="GAF"/>
</dbReference>
<dbReference type="CDD" id="cd16917">
    <property type="entry name" value="HATPase_UhpB-NarQ-NarX-like"/>
    <property type="match status" value="1"/>
</dbReference>
<dbReference type="Proteomes" id="UP001499967">
    <property type="component" value="Unassembled WGS sequence"/>
</dbReference>
<accession>A0ABN1P1L1</accession>
<dbReference type="PROSITE" id="PS50109">
    <property type="entry name" value="HIS_KIN"/>
    <property type="match status" value="1"/>
</dbReference>
<keyword evidence="6" id="KW-1185">Reference proteome</keyword>
<dbReference type="EMBL" id="BAAAHP010000008">
    <property type="protein sequence ID" value="GAA0920753.1"/>
    <property type="molecule type" value="Genomic_DNA"/>
</dbReference>
<comment type="caution">
    <text evidence="5">The sequence shown here is derived from an EMBL/GenBank/DDBJ whole genome shotgun (WGS) entry which is preliminary data.</text>
</comment>
<name>A0ABN1P1L1_9PSEU</name>
<dbReference type="Pfam" id="PF13191">
    <property type="entry name" value="AAA_16"/>
    <property type="match status" value="1"/>
</dbReference>
<dbReference type="InterPro" id="IPR003594">
    <property type="entry name" value="HATPase_dom"/>
</dbReference>
<dbReference type="SMART" id="SM00387">
    <property type="entry name" value="HATPase_c"/>
    <property type="match status" value="1"/>
</dbReference>
<reference evidence="5 6" key="1">
    <citation type="journal article" date="2019" name="Int. J. Syst. Evol. Microbiol.">
        <title>The Global Catalogue of Microorganisms (GCM) 10K type strain sequencing project: providing services to taxonomists for standard genome sequencing and annotation.</title>
        <authorList>
            <consortium name="The Broad Institute Genomics Platform"/>
            <consortium name="The Broad Institute Genome Sequencing Center for Infectious Disease"/>
            <person name="Wu L."/>
            <person name="Ma J."/>
        </authorList>
    </citation>
    <scope>NUCLEOTIDE SEQUENCE [LARGE SCALE GENOMIC DNA]</scope>
    <source>
        <strain evidence="5 6">JCM 11117</strain>
    </source>
</reference>
<dbReference type="CDD" id="cd14014">
    <property type="entry name" value="STKc_PknB_like"/>
    <property type="match status" value="1"/>
</dbReference>
<evidence type="ECO:0000313" key="5">
    <source>
        <dbReference type="EMBL" id="GAA0920753.1"/>
    </source>
</evidence>
<dbReference type="SUPFAM" id="SSF55874">
    <property type="entry name" value="ATPase domain of HSP90 chaperone/DNA topoisomerase II/histidine kinase"/>
    <property type="match status" value="1"/>
</dbReference>
<dbReference type="PROSITE" id="PS50011">
    <property type="entry name" value="PROTEIN_KINASE_DOM"/>
    <property type="match status" value="1"/>
</dbReference>
<feature type="domain" description="Protein kinase" evidence="3">
    <location>
        <begin position="1"/>
        <end position="262"/>
    </location>
</feature>
<proteinExistence type="predicted"/>
<dbReference type="Gene3D" id="1.10.510.10">
    <property type="entry name" value="Transferase(Phosphotransferase) domain 1"/>
    <property type="match status" value="1"/>
</dbReference>
<dbReference type="InterPro" id="IPR036890">
    <property type="entry name" value="HATPase_C_sf"/>
</dbReference>
<dbReference type="InterPro" id="IPR041664">
    <property type="entry name" value="AAA_16"/>
</dbReference>
<dbReference type="Pfam" id="PF00069">
    <property type="entry name" value="Pkinase"/>
    <property type="match status" value="1"/>
</dbReference>